<accession>A0A6A6T330</accession>
<feature type="transmembrane region" description="Helical" evidence="7">
    <location>
        <begin position="96"/>
        <end position="113"/>
    </location>
</feature>
<dbReference type="InterPro" id="IPR011701">
    <property type="entry name" value="MFS"/>
</dbReference>
<feature type="transmembrane region" description="Helical" evidence="7">
    <location>
        <begin position="290"/>
        <end position="314"/>
    </location>
</feature>
<feature type="transmembrane region" description="Helical" evidence="7">
    <location>
        <begin position="182"/>
        <end position="206"/>
    </location>
</feature>
<dbReference type="InterPro" id="IPR036259">
    <property type="entry name" value="MFS_trans_sf"/>
</dbReference>
<feature type="transmembrane region" description="Helical" evidence="7">
    <location>
        <begin position="495"/>
        <end position="513"/>
    </location>
</feature>
<dbReference type="Gene3D" id="1.20.1720.10">
    <property type="entry name" value="Multidrug resistance protein D"/>
    <property type="match status" value="1"/>
</dbReference>
<evidence type="ECO:0000256" key="2">
    <source>
        <dbReference type="ARBA" id="ARBA00022448"/>
    </source>
</evidence>
<keyword evidence="4 7" id="KW-1133">Transmembrane helix</keyword>
<dbReference type="GO" id="GO:0022857">
    <property type="term" value="F:transmembrane transporter activity"/>
    <property type="evidence" value="ECO:0007669"/>
    <property type="project" value="InterPro"/>
</dbReference>
<dbReference type="Pfam" id="PF07690">
    <property type="entry name" value="MFS_1"/>
    <property type="match status" value="1"/>
</dbReference>
<organism evidence="9 10">
    <name type="scientific">Lophiostoma macrostomum CBS 122681</name>
    <dbReference type="NCBI Taxonomy" id="1314788"/>
    <lineage>
        <taxon>Eukaryota</taxon>
        <taxon>Fungi</taxon>
        <taxon>Dikarya</taxon>
        <taxon>Ascomycota</taxon>
        <taxon>Pezizomycotina</taxon>
        <taxon>Dothideomycetes</taxon>
        <taxon>Pleosporomycetidae</taxon>
        <taxon>Pleosporales</taxon>
        <taxon>Lophiostomataceae</taxon>
        <taxon>Lophiostoma</taxon>
    </lineage>
</organism>
<feature type="transmembrane region" description="Helical" evidence="7">
    <location>
        <begin position="153"/>
        <end position="176"/>
    </location>
</feature>
<evidence type="ECO:0000313" key="9">
    <source>
        <dbReference type="EMBL" id="KAF2653551.1"/>
    </source>
</evidence>
<evidence type="ECO:0000256" key="6">
    <source>
        <dbReference type="ARBA" id="ARBA00023180"/>
    </source>
</evidence>
<feature type="transmembrane region" description="Helical" evidence="7">
    <location>
        <begin position="125"/>
        <end position="146"/>
    </location>
</feature>
<feature type="transmembrane region" description="Helical" evidence="7">
    <location>
        <begin position="380"/>
        <end position="410"/>
    </location>
</feature>
<feature type="transmembrane region" description="Helical" evidence="7">
    <location>
        <begin position="422"/>
        <end position="444"/>
    </location>
</feature>
<protein>
    <submittedName>
        <fullName evidence="9">MFS general substrate transporter</fullName>
    </submittedName>
</protein>
<evidence type="ECO:0000313" key="10">
    <source>
        <dbReference type="Proteomes" id="UP000799324"/>
    </source>
</evidence>
<dbReference type="PANTHER" id="PTHR23501">
    <property type="entry name" value="MAJOR FACILITATOR SUPERFAMILY"/>
    <property type="match status" value="1"/>
</dbReference>
<dbReference type="GO" id="GO:0005886">
    <property type="term" value="C:plasma membrane"/>
    <property type="evidence" value="ECO:0007669"/>
    <property type="project" value="TreeGrafter"/>
</dbReference>
<sequence length="546" mass="59646">MVAEKERDVGAQITSQSQSPTPKTWRFWVVIISLCLMNFVSGLDATCLAISLPKVANELEIGHKYILVYSCFWLAQTVFQPICAQLSDIFGRKTPTMISILVFAIGGVVSGTARSSAALIAGRTIQGLGSGGIFCLMEIIICDIVSLRERGKYVSLVMSTSAIGAVVGPPIGGAIAEFNWRWIFYINVMLSGIDFAVVGIFMHLQYTRLPWTEARTRIDWVGSFIFVAAMSSLLIALGTGGTLYPWNSWYVLVPLALGAAGLVAFALFENSQYCKKPMIPGHLFRNRTTVAAYGMTMLFASLHTWGGFAWPVYFQAELRLTPLKAGINYLVFQAFLVFAAGISGTLLSKLGYYQPLQFIGFALLSLGTGLSILLKPDTRTILWVVFLAITAIGLAFVMTTILPAILAPLAESDVATATGVFSFLRSFGFMWGSTFSVVVFNSAFDQFASKIRDDTVQATLARGQAFESISSPYIDNLPGQVKAEVIQVFDDALNVVWEVALALALFGMLLVLVEKHVPLRTQLDTKYGLEDKRRNAILSTVVRAQI</sequence>
<dbReference type="InterPro" id="IPR020846">
    <property type="entry name" value="MFS_dom"/>
</dbReference>
<feature type="domain" description="Major facilitator superfamily (MFS) profile" evidence="8">
    <location>
        <begin position="30"/>
        <end position="515"/>
    </location>
</feature>
<feature type="transmembrane region" description="Helical" evidence="7">
    <location>
        <begin position="27"/>
        <end position="53"/>
    </location>
</feature>
<dbReference type="SUPFAM" id="SSF103473">
    <property type="entry name" value="MFS general substrate transporter"/>
    <property type="match status" value="1"/>
</dbReference>
<keyword evidence="6" id="KW-0325">Glycoprotein</keyword>
<feature type="transmembrane region" description="Helical" evidence="7">
    <location>
        <begin position="65"/>
        <end position="84"/>
    </location>
</feature>
<dbReference type="PRINTS" id="PR01036">
    <property type="entry name" value="TCRTETB"/>
</dbReference>
<evidence type="ECO:0000256" key="7">
    <source>
        <dbReference type="SAM" id="Phobius"/>
    </source>
</evidence>
<dbReference type="Gene3D" id="1.20.1250.20">
    <property type="entry name" value="MFS general substrate transporter like domains"/>
    <property type="match status" value="1"/>
</dbReference>
<feature type="transmembrane region" description="Helical" evidence="7">
    <location>
        <begin position="326"/>
        <end position="347"/>
    </location>
</feature>
<gene>
    <name evidence="9" type="ORF">K491DRAFT_705758</name>
</gene>
<dbReference type="PROSITE" id="PS50850">
    <property type="entry name" value="MFS"/>
    <property type="match status" value="1"/>
</dbReference>
<evidence type="ECO:0000256" key="5">
    <source>
        <dbReference type="ARBA" id="ARBA00023136"/>
    </source>
</evidence>
<proteinExistence type="predicted"/>
<keyword evidence="3 7" id="KW-0812">Transmembrane</keyword>
<comment type="subcellular location">
    <subcellularLocation>
        <location evidence="1">Membrane</location>
        <topology evidence="1">Multi-pass membrane protein</topology>
    </subcellularLocation>
</comment>
<evidence type="ECO:0000256" key="4">
    <source>
        <dbReference type="ARBA" id="ARBA00022989"/>
    </source>
</evidence>
<dbReference type="AlphaFoldDB" id="A0A6A6T330"/>
<keyword evidence="2" id="KW-0813">Transport</keyword>
<reference evidence="9" key="1">
    <citation type="journal article" date="2020" name="Stud. Mycol.">
        <title>101 Dothideomycetes genomes: a test case for predicting lifestyles and emergence of pathogens.</title>
        <authorList>
            <person name="Haridas S."/>
            <person name="Albert R."/>
            <person name="Binder M."/>
            <person name="Bloem J."/>
            <person name="Labutti K."/>
            <person name="Salamov A."/>
            <person name="Andreopoulos B."/>
            <person name="Baker S."/>
            <person name="Barry K."/>
            <person name="Bills G."/>
            <person name="Bluhm B."/>
            <person name="Cannon C."/>
            <person name="Castanera R."/>
            <person name="Culley D."/>
            <person name="Daum C."/>
            <person name="Ezra D."/>
            <person name="Gonzalez J."/>
            <person name="Henrissat B."/>
            <person name="Kuo A."/>
            <person name="Liang C."/>
            <person name="Lipzen A."/>
            <person name="Lutzoni F."/>
            <person name="Magnuson J."/>
            <person name="Mondo S."/>
            <person name="Nolan M."/>
            <person name="Ohm R."/>
            <person name="Pangilinan J."/>
            <person name="Park H.-J."/>
            <person name="Ramirez L."/>
            <person name="Alfaro M."/>
            <person name="Sun H."/>
            <person name="Tritt A."/>
            <person name="Yoshinaga Y."/>
            <person name="Zwiers L.-H."/>
            <person name="Turgeon B."/>
            <person name="Goodwin S."/>
            <person name="Spatafora J."/>
            <person name="Crous P."/>
            <person name="Grigoriev I."/>
        </authorList>
    </citation>
    <scope>NUCLEOTIDE SEQUENCE</scope>
    <source>
        <strain evidence="9">CBS 122681</strain>
    </source>
</reference>
<dbReference type="PANTHER" id="PTHR23501:SF187">
    <property type="entry name" value="MAJOR FACILITATOR SUPERFAMILY (MFS) PROFILE DOMAIN-CONTAINING PROTEIN"/>
    <property type="match status" value="1"/>
</dbReference>
<feature type="transmembrane region" description="Helical" evidence="7">
    <location>
        <begin position="218"/>
        <end position="237"/>
    </location>
</feature>
<evidence type="ECO:0000256" key="1">
    <source>
        <dbReference type="ARBA" id="ARBA00004141"/>
    </source>
</evidence>
<feature type="transmembrane region" description="Helical" evidence="7">
    <location>
        <begin position="249"/>
        <end position="269"/>
    </location>
</feature>
<keyword evidence="5 7" id="KW-0472">Membrane</keyword>
<dbReference type="OrthoDB" id="10021397at2759"/>
<evidence type="ECO:0000259" key="8">
    <source>
        <dbReference type="PROSITE" id="PS50850"/>
    </source>
</evidence>
<name>A0A6A6T330_9PLEO</name>
<dbReference type="Proteomes" id="UP000799324">
    <property type="component" value="Unassembled WGS sequence"/>
</dbReference>
<keyword evidence="10" id="KW-1185">Reference proteome</keyword>
<evidence type="ECO:0000256" key="3">
    <source>
        <dbReference type="ARBA" id="ARBA00022692"/>
    </source>
</evidence>
<dbReference type="EMBL" id="MU004379">
    <property type="protein sequence ID" value="KAF2653551.1"/>
    <property type="molecule type" value="Genomic_DNA"/>
</dbReference>
<feature type="transmembrane region" description="Helical" evidence="7">
    <location>
        <begin position="356"/>
        <end position="374"/>
    </location>
</feature>